<sequence>MGVINIEQTKEKLIHSIIMHQKGIEQGNAKIANKYADEMLNYIDIIQKHYDFRELKDLLDHEEFCVRVYIAKTLLPYYELISLKILREIGNKNIPHISFEARIIVSEHTGETLRFS</sequence>
<reference evidence="2" key="1">
    <citation type="journal article" date="2019" name="Int. J. Syst. Evol. Microbiol.">
        <title>The Global Catalogue of Microorganisms (GCM) 10K type strain sequencing project: providing services to taxonomists for standard genome sequencing and annotation.</title>
        <authorList>
            <consortium name="The Broad Institute Genomics Platform"/>
            <consortium name="The Broad Institute Genome Sequencing Center for Infectious Disease"/>
            <person name="Wu L."/>
            <person name="Ma J."/>
        </authorList>
    </citation>
    <scope>NUCLEOTIDE SEQUENCE [LARGE SCALE GENOMIC DNA]</scope>
    <source>
        <strain evidence="2">KCTC 42423</strain>
    </source>
</reference>
<organism evidence="1 2">
    <name type="scientific">Aquimarina hainanensis</name>
    <dbReference type="NCBI Taxonomy" id="1578017"/>
    <lineage>
        <taxon>Bacteria</taxon>
        <taxon>Pseudomonadati</taxon>
        <taxon>Bacteroidota</taxon>
        <taxon>Flavobacteriia</taxon>
        <taxon>Flavobacteriales</taxon>
        <taxon>Flavobacteriaceae</taxon>
        <taxon>Aquimarina</taxon>
    </lineage>
</organism>
<comment type="caution">
    <text evidence="1">The sequence shown here is derived from an EMBL/GenBank/DDBJ whole genome shotgun (WGS) entry which is preliminary data.</text>
</comment>
<dbReference type="Proteomes" id="UP001597459">
    <property type="component" value="Unassembled WGS sequence"/>
</dbReference>
<protein>
    <submittedName>
        <fullName evidence="1">Uncharacterized protein</fullName>
    </submittedName>
</protein>
<name>A0ABW5N5B6_9FLAO</name>
<accession>A0ABW5N5B6</accession>
<evidence type="ECO:0000313" key="2">
    <source>
        <dbReference type="Proteomes" id="UP001597459"/>
    </source>
</evidence>
<gene>
    <name evidence="1" type="ORF">ACFSTE_05945</name>
</gene>
<dbReference type="InterPro" id="IPR016024">
    <property type="entry name" value="ARM-type_fold"/>
</dbReference>
<dbReference type="RefSeq" id="WP_378257648.1">
    <property type="nucleotide sequence ID" value="NZ_JBHSJV010000001.1"/>
</dbReference>
<evidence type="ECO:0000313" key="1">
    <source>
        <dbReference type="EMBL" id="MFD2590366.1"/>
    </source>
</evidence>
<dbReference type="SUPFAM" id="SSF48371">
    <property type="entry name" value="ARM repeat"/>
    <property type="match status" value="1"/>
</dbReference>
<keyword evidence="2" id="KW-1185">Reference proteome</keyword>
<proteinExistence type="predicted"/>
<dbReference type="EMBL" id="JBHULX010000004">
    <property type="protein sequence ID" value="MFD2590366.1"/>
    <property type="molecule type" value="Genomic_DNA"/>
</dbReference>